<feature type="region of interest" description="Disordered" evidence="6">
    <location>
        <begin position="1108"/>
        <end position="1141"/>
    </location>
</feature>
<keyword evidence="2" id="KW-0547">Nucleotide-binding</keyword>
<dbReference type="Pfam" id="PF24581">
    <property type="entry name" value="DUF7608"/>
    <property type="match status" value="1"/>
</dbReference>
<dbReference type="SUPFAM" id="SSF52540">
    <property type="entry name" value="P-loop containing nucleoside triphosphate hydrolases"/>
    <property type="match status" value="1"/>
</dbReference>
<dbReference type="HOGENOM" id="CLU_004223_1_1_1"/>
<organism evidence="8 9">
    <name type="scientific">Exserohilum turcicum (strain 28A)</name>
    <name type="common">Northern leaf blight fungus</name>
    <name type="synonym">Setosphaeria turcica</name>
    <dbReference type="NCBI Taxonomy" id="671987"/>
    <lineage>
        <taxon>Eukaryota</taxon>
        <taxon>Fungi</taxon>
        <taxon>Dikarya</taxon>
        <taxon>Ascomycota</taxon>
        <taxon>Pezizomycotina</taxon>
        <taxon>Dothideomycetes</taxon>
        <taxon>Pleosporomycetidae</taxon>
        <taxon>Pleosporales</taxon>
        <taxon>Pleosporineae</taxon>
        <taxon>Pleosporaceae</taxon>
        <taxon>Exserohilum</taxon>
    </lineage>
</organism>
<dbReference type="Pfam" id="PF17862">
    <property type="entry name" value="AAA_lid_3"/>
    <property type="match status" value="1"/>
</dbReference>
<dbReference type="RefSeq" id="XP_008021639.1">
    <property type="nucleotide sequence ID" value="XM_008023448.1"/>
</dbReference>
<gene>
    <name evidence="8" type="ORF">SETTUDRAFT_182440</name>
</gene>
<dbReference type="PROSITE" id="PS00674">
    <property type="entry name" value="AAA"/>
    <property type="match status" value="1"/>
</dbReference>
<feature type="compositionally biased region" description="Polar residues" evidence="6">
    <location>
        <begin position="419"/>
        <end position="433"/>
    </location>
</feature>
<dbReference type="Gene3D" id="3.40.50.300">
    <property type="entry name" value="P-loop containing nucleotide triphosphate hydrolases"/>
    <property type="match status" value="1"/>
</dbReference>
<dbReference type="InterPro" id="IPR003593">
    <property type="entry name" value="AAA+_ATPase"/>
</dbReference>
<feature type="compositionally biased region" description="Low complexity" evidence="6">
    <location>
        <begin position="1116"/>
        <end position="1133"/>
    </location>
</feature>
<name>R0KT05_EXST2</name>
<feature type="region of interest" description="Disordered" evidence="6">
    <location>
        <begin position="12"/>
        <end position="31"/>
    </location>
</feature>
<dbReference type="InterPro" id="IPR056027">
    <property type="entry name" value="DUF7608"/>
</dbReference>
<reference evidence="8 9" key="1">
    <citation type="journal article" date="2012" name="PLoS Pathog.">
        <title>Diverse lifestyles and strategies of plant pathogenesis encoded in the genomes of eighteen Dothideomycetes fungi.</title>
        <authorList>
            <person name="Ohm R.A."/>
            <person name="Feau N."/>
            <person name="Henrissat B."/>
            <person name="Schoch C.L."/>
            <person name="Horwitz B.A."/>
            <person name="Barry K.W."/>
            <person name="Condon B.J."/>
            <person name="Copeland A.C."/>
            <person name="Dhillon B."/>
            <person name="Glaser F."/>
            <person name="Hesse C.N."/>
            <person name="Kosti I."/>
            <person name="LaButti K."/>
            <person name="Lindquist E.A."/>
            <person name="Lucas S."/>
            <person name="Salamov A.A."/>
            <person name="Bradshaw R.E."/>
            <person name="Ciuffetti L."/>
            <person name="Hamelin R.C."/>
            <person name="Kema G.H.J."/>
            <person name="Lawrence C."/>
            <person name="Scott J.A."/>
            <person name="Spatafora J.W."/>
            <person name="Turgeon B.G."/>
            <person name="de Wit P.J.G.M."/>
            <person name="Zhong S."/>
            <person name="Goodwin S.B."/>
            <person name="Grigoriev I.V."/>
        </authorList>
    </citation>
    <scope>NUCLEOTIDE SEQUENCE [LARGE SCALE GENOMIC DNA]</scope>
    <source>
        <strain evidence="9">28A</strain>
    </source>
</reference>
<evidence type="ECO:0000256" key="2">
    <source>
        <dbReference type="ARBA" id="ARBA00022741"/>
    </source>
</evidence>
<evidence type="ECO:0000256" key="6">
    <source>
        <dbReference type="SAM" id="MobiDB-lite"/>
    </source>
</evidence>
<dbReference type="GeneID" id="19401916"/>
<keyword evidence="3" id="KW-0472">Membrane</keyword>
<evidence type="ECO:0000256" key="1">
    <source>
        <dbReference type="ARBA" id="ARBA00004572"/>
    </source>
</evidence>
<feature type="compositionally biased region" description="Polar residues" evidence="6">
    <location>
        <begin position="212"/>
        <end position="222"/>
    </location>
</feature>
<dbReference type="GO" id="GO:0005741">
    <property type="term" value="C:mitochondrial outer membrane"/>
    <property type="evidence" value="ECO:0007669"/>
    <property type="project" value="UniProtKB-SubCell"/>
</dbReference>
<feature type="compositionally biased region" description="Basic and acidic residues" evidence="6">
    <location>
        <begin position="1206"/>
        <end position="1216"/>
    </location>
</feature>
<keyword evidence="3" id="KW-1000">Mitochondrion outer membrane</keyword>
<dbReference type="GO" id="GO:0005524">
    <property type="term" value="F:ATP binding"/>
    <property type="evidence" value="ECO:0007669"/>
    <property type="project" value="UniProtKB-KW"/>
</dbReference>
<feature type="region of interest" description="Disordered" evidence="6">
    <location>
        <begin position="273"/>
        <end position="293"/>
    </location>
</feature>
<dbReference type="OrthoDB" id="39734at2759"/>
<proteinExistence type="predicted"/>
<accession>R0KT05</accession>
<evidence type="ECO:0000256" key="3">
    <source>
        <dbReference type="ARBA" id="ARBA00022787"/>
    </source>
</evidence>
<dbReference type="PANTHER" id="PTHR45644:SF56">
    <property type="entry name" value="AAA ATPASE, PUTATIVE (AFU_ORTHOLOGUE AFUA_2G12920)-RELATED"/>
    <property type="match status" value="1"/>
</dbReference>
<dbReference type="GO" id="GO:0016887">
    <property type="term" value="F:ATP hydrolysis activity"/>
    <property type="evidence" value="ECO:0007669"/>
    <property type="project" value="InterPro"/>
</dbReference>
<evidence type="ECO:0000259" key="7">
    <source>
        <dbReference type="SMART" id="SM00382"/>
    </source>
</evidence>
<evidence type="ECO:0000256" key="5">
    <source>
        <dbReference type="ARBA" id="ARBA00023128"/>
    </source>
</evidence>
<feature type="region of interest" description="Disordered" evidence="6">
    <location>
        <begin position="411"/>
        <end position="433"/>
    </location>
</feature>
<evidence type="ECO:0000256" key="4">
    <source>
        <dbReference type="ARBA" id="ARBA00022840"/>
    </source>
</evidence>
<evidence type="ECO:0000313" key="9">
    <source>
        <dbReference type="Proteomes" id="UP000016935"/>
    </source>
</evidence>
<dbReference type="eggNOG" id="KOG0737">
    <property type="taxonomic scope" value="Eukaryota"/>
</dbReference>
<evidence type="ECO:0000313" key="8">
    <source>
        <dbReference type="EMBL" id="EOA90947.1"/>
    </source>
</evidence>
<dbReference type="InterPro" id="IPR027417">
    <property type="entry name" value="P-loop_NTPase"/>
</dbReference>
<dbReference type="STRING" id="671987.R0KT05"/>
<dbReference type="PANTHER" id="PTHR45644">
    <property type="entry name" value="AAA ATPASE, PUTATIVE (AFU_ORTHOLOGUE AFUA_2G12920)-RELATED-RELATED"/>
    <property type="match status" value="1"/>
</dbReference>
<feature type="region of interest" description="Disordered" evidence="6">
    <location>
        <begin position="38"/>
        <end position="70"/>
    </location>
</feature>
<dbReference type="Proteomes" id="UP000016935">
    <property type="component" value="Unassembled WGS sequence"/>
</dbReference>
<dbReference type="Pfam" id="PF00004">
    <property type="entry name" value="AAA"/>
    <property type="match status" value="1"/>
</dbReference>
<keyword evidence="4" id="KW-0067">ATP-binding</keyword>
<dbReference type="Gene3D" id="1.10.8.60">
    <property type="match status" value="1"/>
</dbReference>
<dbReference type="EMBL" id="KB908482">
    <property type="protein sequence ID" value="EOA90947.1"/>
    <property type="molecule type" value="Genomic_DNA"/>
</dbReference>
<feature type="region of interest" description="Disordered" evidence="6">
    <location>
        <begin position="1188"/>
        <end position="1216"/>
    </location>
</feature>
<feature type="domain" description="AAA+ ATPase" evidence="7">
    <location>
        <begin position="905"/>
        <end position="1039"/>
    </location>
</feature>
<keyword evidence="5" id="KW-0496">Mitochondrion</keyword>
<dbReference type="InterPro" id="IPR003959">
    <property type="entry name" value="ATPase_AAA_core"/>
</dbReference>
<dbReference type="InterPro" id="IPR051701">
    <property type="entry name" value="Mito_OM_Translocase_MSP1"/>
</dbReference>
<keyword evidence="9" id="KW-1185">Reference proteome</keyword>
<comment type="subcellular location">
    <subcellularLocation>
        <location evidence="1">Mitochondrion outer membrane</location>
        <topology evidence="1">Single-pass membrane protein</topology>
    </subcellularLocation>
</comment>
<protein>
    <recommendedName>
        <fullName evidence="7">AAA+ ATPase domain-containing protein</fullName>
    </recommendedName>
</protein>
<feature type="compositionally biased region" description="Basic residues" evidence="6">
    <location>
        <begin position="12"/>
        <end position="24"/>
    </location>
</feature>
<sequence length="1216" mass="133517">MYVIRSALRASTKRPPARFIRGRRYPSTPRLRTFHTARPLAQAANPPPAPNGTPAGQDDASPADRDKAAPAEELEDGAVALEDPELLAQKLQRARETSRRYSAALRRQQRGKKVSGLPPVHIPDWFLKRRVLRLQDLPGDLGPPTVLSVQVTHAESGEQATCALPAQRDSDPAQILSRLVRGLWSRRLDDNERHKVEKYLEERLALKEQAETKASQPSNNEAVASAEDERPDNVPVATTAQDSVFNEAWANLSKLQNDPDMDPRKKIEAMRKQSAKLGQVTKRREAARTRQMGTSRHLSSLVVAEIRATIAASLSVLQPVASDSFPAAKTNLILHSPAPEQETSIDACVTSCAFDLGADVIVLHAQDLAQLAGDYLGEGAEPSPRSIRSLGYDTYCLNADLNEFMVDMQETGGEDEADWSQSSSVEQSDPNSMRSRTVPLSIIALTPALRAMTQDLKGLQLGSATAFGSSTNVSTDDSGRNQSHGEMQLEDMKLATLLETLVDSNDLKQSRGIIGAQTLVKFDTSDQQHHSSKGPAFFDYSLGQESAELDLNSTLPVAARPDINMVVKIGQAEDTRNVTRKPKIIYVKDFKQLNATHYGGRIIQKLEEIVRKRRIAGESIMIVGSTCSRDLTPELNPGGVRGLQSEGESSFFRTIVVAAESGSSSTPNLDEAIASLGSSTASSADISHLEKSKLRYINLHHIRDMLRSLDPSVAATIFDMDQTRSRFREWAPIFSQSHFSRVLTYNEVHRVALTALGLFLMSPAHKTAASGTAPVQLSWAHVALAMGLLKSSDTAKYAYFEKLAEMSKRSKNALSNMEAKVEQDAGQKHTDEKAMQRQRNLQKIAATANKHEKRLMPGIADPEQIKTTFDQVHVPTETVDSIRTITSLSLLRPEAFSYGILATEKISGALLYGPPGTGKTLLAKAVAKESGSSVLEVSGSQIMDKYVGEGEKNVAAIFSLARKLSPCIVFLDEADAVFASRDAMRERASHRDVLNQFLKEWDGLNDLSVFVMVATNRPFDLDDAVIRRLPRRLLVDLPTQADRKEILRIHLRGEQLHESVDLEDIAKRTPFYSGSDLKNIAVSAALACVKEENEQAAIAALKASDDAQSATRQAESDASADASESHQEASSQQPPKAAHLVRGQSYSFPEKRILHPRHFDKALQEISASISENMSSLNAIKKFDEQYGDRKGNKRRKDFGFGMATERNESAARVRV</sequence>
<reference evidence="8 9" key="2">
    <citation type="journal article" date="2013" name="PLoS Genet.">
        <title>Comparative genome structure, secondary metabolite, and effector coding capacity across Cochliobolus pathogens.</title>
        <authorList>
            <person name="Condon B.J."/>
            <person name="Leng Y."/>
            <person name="Wu D."/>
            <person name="Bushley K.E."/>
            <person name="Ohm R.A."/>
            <person name="Otillar R."/>
            <person name="Martin J."/>
            <person name="Schackwitz W."/>
            <person name="Grimwood J."/>
            <person name="MohdZainudin N."/>
            <person name="Xue C."/>
            <person name="Wang R."/>
            <person name="Manning V.A."/>
            <person name="Dhillon B."/>
            <person name="Tu Z.J."/>
            <person name="Steffenson B.J."/>
            <person name="Salamov A."/>
            <person name="Sun H."/>
            <person name="Lowry S."/>
            <person name="LaButti K."/>
            <person name="Han J."/>
            <person name="Copeland A."/>
            <person name="Lindquist E."/>
            <person name="Barry K."/>
            <person name="Schmutz J."/>
            <person name="Baker S.E."/>
            <person name="Ciuffetti L.M."/>
            <person name="Grigoriev I.V."/>
            <person name="Zhong S."/>
            <person name="Turgeon B.G."/>
        </authorList>
    </citation>
    <scope>NUCLEOTIDE SEQUENCE [LARGE SCALE GENOMIC DNA]</scope>
    <source>
        <strain evidence="9">28A</strain>
    </source>
</reference>
<dbReference type="InterPro" id="IPR003960">
    <property type="entry name" value="ATPase_AAA_CS"/>
</dbReference>
<dbReference type="InterPro" id="IPR041569">
    <property type="entry name" value="AAA_lid_3"/>
</dbReference>
<feature type="region of interest" description="Disordered" evidence="6">
    <location>
        <begin position="208"/>
        <end position="233"/>
    </location>
</feature>
<dbReference type="AlphaFoldDB" id="R0KT05"/>
<dbReference type="SMART" id="SM00382">
    <property type="entry name" value="AAA"/>
    <property type="match status" value="1"/>
</dbReference>